<dbReference type="RefSeq" id="WP_147663388.1">
    <property type="nucleotide sequence ID" value="NZ_CP042905.2"/>
</dbReference>
<sequence length="373" mass="44642">MEIHKRRIQSFAKYSYAITLPVHWIKKNHLIRGNSKPKSDKDLENGPTVNIYENPDGSLSIYPAKFKEQEKKKQFTIELDDYIKQNPNFIRDKGIQMILISYYMNGATKLEIISKKLIQREFIDQIENILNRLLLNWNLNRESNYKLYIENALAETPENIIEERIPQYLKESFQHLIWMIDDILLAVKTNKYQDLPKINELDMKIDRYYFFIVRQIRTIFDNAQISKPLHFNHKKLVDLRLLAKFIEDIGDILKDTAEIIYNSHEFLKDIDINDYLVNYFTTLQEIYDDLLKQLKKNVEKRESLVGMNPEIMKIIQDSRRKGNTLEQNWDELASKVEILGDRYSFIEYYNGARLIQNLREIFTKIFDFTNLFF</sequence>
<dbReference type="Gene3D" id="1.20.58.220">
    <property type="entry name" value="Phosphate transport system protein phou homolog 2, domain 2"/>
    <property type="match status" value="1"/>
</dbReference>
<dbReference type="InterPro" id="IPR038078">
    <property type="entry name" value="PhoU-like_sf"/>
</dbReference>
<proteinExistence type="predicted"/>
<reference evidence="2 3" key="1">
    <citation type="journal article" date="2020" name="Nature">
        <title>Isolation of an archaeon at the prokaryote-eukaryote interface.</title>
        <authorList>
            <person name="Imachi H."/>
            <person name="Nobu M.K."/>
            <person name="Nakahara N."/>
            <person name="Morono Y."/>
            <person name="Ogawara M."/>
            <person name="Takaki Y."/>
            <person name="Takano Y."/>
            <person name="Uematsu K."/>
            <person name="Ikuta T."/>
            <person name="Ito M."/>
            <person name="Matsui Y."/>
            <person name="Miyazaki M."/>
            <person name="Murata K."/>
            <person name="Saito Y."/>
            <person name="Sakai S."/>
            <person name="Song C."/>
            <person name="Tasumi E."/>
            <person name="Yamanaka Y."/>
            <person name="Yamaguchi T."/>
            <person name="Kamagata Y."/>
            <person name="Tamaki H."/>
            <person name="Takai K."/>
        </authorList>
    </citation>
    <scope>NUCLEOTIDE SEQUENCE [LARGE SCALE GENOMIC DNA]</scope>
    <source>
        <strain evidence="2 3">MK-D1</strain>
    </source>
</reference>
<evidence type="ECO:0000259" key="1">
    <source>
        <dbReference type="Pfam" id="PF01895"/>
    </source>
</evidence>
<reference evidence="2 3" key="2">
    <citation type="journal article" date="2024" name="Int. J. Syst. Evol. Microbiol.">
        <title>Promethearchaeum syntrophicum gen. nov., sp. nov., an anaerobic, obligately syntrophic archaeon, the first isolate of the lineage 'Asgard' archaea, and proposal of the new archaeal phylum Promethearchaeota phyl. nov. and kingdom Promethearchaeati regn. nov.</title>
        <authorList>
            <person name="Imachi H."/>
            <person name="Nobu M.K."/>
            <person name="Kato S."/>
            <person name="Takaki Y."/>
            <person name="Miyazaki M."/>
            <person name="Miyata M."/>
            <person name="Ogawara M."/>
            <person name="Saito Y."/>
            <person name="Sakai S."/>
            <person name="Tahara Y.O."/>
            <person name="Takano Y."/>
            <person name="Tasumi E."/>
            <person name="Uematsu K."/>
            <person name="Yoshimura T."/>
            <person name="Itoh T."/>
            <person name="Ohkuma M."/>
            <person name="Takai K."/>
        </authorList>
    </citation>
    <scope>NUCLEOTIDE SEQUENCE [LARGE SCALE GENOMIC DNA]</scope>
    <source>
        <strain evidence="2 3">MK-D1</strain>
    </source>
</reference>
<gene>
    <name evidence="2" type="ORF">DSAG12_02343</name>
</gene>
<dbReference type="Pfam" id="PF01895">
    <property type="entry name" value="PhoU"/>
    <property type="match status" value="1"/>
</dbReference>
<dbReference type="OrthoDB" id="40991at2157"/>
<dbReference type="KEGG" id="psyt:DSAG12_02343"/>
<feature type="domain" description="PhoU" evidence="1">
    <location>
        <begin position="175"/>
        <end position="260"/>
    </location>
</feature>
<dbReference type="AlphaFoldDB" id="A0A5B9DCM6"/>
<dbReference type="Proteomes" id="UP000321408">
    <property type="component" value="Chromosome"/>
</dbReference>
<dbReference type="GeneID" id="41330331"/>
<evidence type="ECO:0000313" key="3">
    <source>
        <dbReference type="Proteomes" id="UP000321408"/>
    </source>
</evidence>
<dbReference type="SUPFAM" id="SSF109755">
    <property type="entry name" value="PhoU-like"/>
    <property type="match status" value="1"/>
</dbReference>
<keyword evidence="3" id="KW-1185">Reference proteome</keyword>
<name>A0A5B9DCM6_9ARCH</name>
<evidence type="ECO:0000313" key="2">
    <source>
        <dbReference type="EMBL" id="QEE16513.1"/>
    </source>
</evidence>
<dbReference type="InterPro" id="IPR026022">
    <property type="entry name" value="PhoU_dom"/>
</dbReference>
<organism evidence="2 3">
    <name type="scientific">Promethearchaeum syntrophicum</name>
    <dbReference type="NCBI Taxonomy" id="2594042"/>
    <lineage>
        <taxon>Archaea</taxon>
        <taxon>Promethearchaeati</taxon>
        <taxon>Promethearchaeota</taxon>
        <taxon>Promethearchaeia</taxon>
        <taxon>Promethearchaeales</taxon>
        <taxon>Promethearchaeaceae</taxon>
        <taxon>Promethearchaeum</taxon>
    </lineage>
</organism>
<accession>A0A5B9DCM6</accession>
<dbReference type="EMBL" id="CP042905">
    <property type="protein sequence ID" value="QEE16513.1"/>
    <property type="molecule type" value="Genomic_DNA"/>
</dbReference>
<protein>
    <submittedName>
        <fullName evidence="2">PhoU domain-containing protein</fullName>
    </submittedName>
</protein>